<dbReference type="AlphaFoldDB" id="A0A8C4QE65"/>
<sequence>MSNDYFTSFVHVRRFCKIFAQPSAFPVKRSEGPKKAEPTMQRASAVGSNPRRVTSPLGRAVDGRCHIFLTFSLDRSFKSSRNMTHGRLWDWLSNVANEGRYGVTWIDSERSVILIPWPRRLDSSGENVFTAYAKLSGGDTEPRQLLRCALDKMLGRRKDFEALLNAHVRCYQLNCNTTQTVGESDGMTVQYCGSETTFEEHQGENVLEEFSGMSISLIGTSSTDIQLPMPSAAELTTPLTNLEQSTCFSVARNCAPVVDFQPNNEIGIAKQSCSHMNTSMDTTPTPPIDAELVEVNVLYSGRAIFRPRKVQGTFLIHHGRVDSFELQKTIPQPNTLCTMVELPNVQVGSHQYEAIEGILKNTRQGLLLEVTAMGLYGTRLCQTRIFYMTHRGEKTNTLMKLERKERKLLLNLQDFNKAPTQHPDRLGQQDVSATHWWRAAAISNDGPNTGPRRRS</sequence>
<feature type="compositionally biased region" description="Basic and acidic residues" evidence="1">
    <location>
        <begin position="28"/>
        <end position="37"/>
    </location>
</feature>
<evidence type="ECO:0000259" key="2">
    <source>
        <dbReference type="PROSITE" id="PS51507"/>
    </source>
</evidence>
<dbReference type="Gene3D" id="2.60.200.10">
    <property type="match status" value="1"/>
</dbReference>
<dbReference type="SMART" id="SM01243">
    <property type="entry name" value="IRF-3"/>
    <property type="match status" value="1"/>
</dbReference>
<protein>
    <recommendedName>
        <fullName evidence="2">IRF tryptophan pentad repeat domain-containing protein</fullName>
    </recommendedName>
</protein>
<dbReference type="Proteomes" id="UP000694388">
    <property type="component" value="Unplaced"/>
</dbReference>
<dbReference type="GO" id="GO:0000981">
    <property type="term" value="F:DNA-binding transcription factor activity, RNA polymerase II-specific"/>
    <property type="evidence" value="ECO:0007669"/>
    <property type="project" value="TreeGrafter"/>
</dbReference>
<reference evidence="3" key="2">
    <citation type="submission" date="2025-09" db="UniProtKB">
        <authorList>
            <consortium name="Ensembl"/>
        </authorList>
    </citation>
    <scope>IDENTIFICATION</scope>
</reference>
<dbReference type="SMART" id="SM00348">
    <property type="entry name" value="IRF"/>
    <property type="match status" value="1"/>
</dbReference>
<proteinExistence type="predicted"/>
<evidence type="ECO:0000313" key="4">
    <source>
        <dbReference type="Proteomes" id="UP000694388"/>
    </source>
</evidence>
<dbReference type="Pfam" id="PF10401">
    <property type="entry name" value="IRF-3"/>
    <property type="match status" value="1"/>
</dbReference>
<dbReference type="InterPro" id="IPR019471">
    <property type="entry name" value="Interferon_reg_factor-3"/>
</dbReference>
<dbReference type="InterPro" id="IPR001346">
    <property type="entry name" value="Interferon_reg_fact_DNA-bd_dom"/>
</dbReference>
<dbReference type="SUPFAM" id="SSF46785">
    <property type="entry name" value="Winged helix' DNA-binding domain"/>
    <property type="match status" value="1"/>
</dbReference>
<dbReference type="Ensembl" id="ENSEBUT00000014737.1">
    <property type="protein sequence ID" value="ENSEBUP00000014161.1"/>
    <property type="gene ID" value="ENSEBUG00000008909.1"/>
</dbReference>
<name>A0A8C4QE65_EPTBU</name>
<keyword evidence="4" id="KW-1185">Reference proteome</keyword>
<dbReference type="InterPro" id="IPR008984">
    <property type="entry name" value="SMAD_FHA_dom_sf"/>
</dbReference>
<dbReference type="PANTHER" id="PTHR11949">
    <property type="entry name" value="INTERFERON REGULATORY FACTOR"/>
    <property type="match status" value="1"/>
</dbReference>
<dbReference type="PANTHER" id="PTHR11949:SF53">
    <property type="entry name" value="IRF TRYPTOPHAN PENTAD REPEAT DOMAIN-CONTAINING PROTEIN"/>
    <property type="match status" value="1"/>
</dbReference>
<reference evidence="3" key="1">
    <citation type="submission" date="2025-08" db="UniProtKB">
        <authorList>
            <consortium name="Ensembl"/>
        </authorList>
    </citation>
    <scope>IDENTIFICATION</scope>
</reference>
<evidence type="ECO:0000256" key="1">
    <source>
        <dbReference type="SAM" id="MobiDB-lite"/>
    </source>
</evidence>
<feature type="domain" description="IRF tryptophan pentad repeat" evidence="2">
    <location>
        <begin position="85"/>
        <end position="175"/>
    </location>
</feature>
<dbReference type="GO" id="GO:0000978">
    <property type="term" value="F:RNA polymerase II cis-regulatory region sequence-specific DNA binding"/>
    <property type="evidence" value="ECO:0007669"/>
    <property type="project" value="TreeGrafter"/>
</dbReference>
<feature type="region of interest" description="Disordered" evidence="1">
    <location>
        <begin position="28"/>
        <end position="53"/>
    </location>
</feature>
<evidence type="ECO:0000313" key="3">
    <source>
        <dbReference type="Ensembl" id="ENSEBUP00000014161.1"/>
    </source>
</evidence>
<dbReference type="InterPro" id="IPR036390">
    <property type="entry name" value="WH_DNA-bd_sf"/>
</dbReference>
<accession>A0A8C4QE65</accession>
<dbReference type="GO" id="GO:0005634">
    <property type="term" value="C:nucleus"/>
    <property type="evidence" value="ECO:0007669"/>
    <property type="project" value="TreeGrafter"/>
</dbReference>
<dbReference type="SUPFAM" id="SSF49879">
    <property type="entry name" value="SMAD/FHA domain"/>
    <property type="match status" value="1"/>
</dbReference>
<dbReference type="PROSITE" id="PS51507">
    <property type="entry name" value="IRF_2"/>
    <property type="match status" value="1"/>
</dbReference>
<dbReference type="InterPro" id="IPR017855">
    <property type="entry name" value="SMAD-like_dom_sf"/>
</dbReference>
<organism evidence="3 4">
    <name type="scientific">Eptatretus burgeri</name>
    <name type="common">Inshore hagfish</name>
    <dbReference type="NCBI Taxonomy" id="7764"/>
    <lineage>
        <taxon>Eukaryota</taxon>
        <taxon>Metazoa</taxon>
        <taxon>Chordata</taxon>
        <taxon>Craniata</taxon>
        <taxon>Vertebrata</taxon>
        <taxon>Cyclostomata</taxon>
        <taxon>Myxini</taxon>
        <taxon>Myxiniformes</taxon>
        <taxon>Myxinidae</taxon>
        <taxon>Eptatretinae</taxon>
        <taxon>Eptatretus</taxon>
    </lineage>
</organism>
<dbReference type="GO" id="GO:0002376">
    <property type="term" value="P:immune system process"/>
    <property type="evidence" value="ECO:0007669"/>
    <property type="project" value="TreeGrafter"/>
</dbReference>